<feature type="domain" description="Rapamycin-insensitive companion of mTOR N-terminal" evidence="4">
    <location>
        <begin position="34"/>
        <end position="410"/>
    </location>
</feature>
<reference evidence="6" key="2">
    <citation type="submission" date="2022-10" db="EMBL/GenBank/DDBJ databases">
        <authorList>
            <consortium name="ENA_rothamsted_submissions"/>
            <consortium name="culmorum"/>
            <person name="King R."/>
        </authorList>
    </citation>
    <scope>NUCLEOTIDE SEQUENCE</scope>
</reference>
<feature type="region of interest" description="Disordered" evidence="2">
    <location>
        <begin position="1802"/>
        <end position="1829"/>
    </location>
</feature>
<feature type="compositionally biased region" description="Low complexity" evidence="2">
    <location>
        <begin position="1809"/>
        <end position="1823"/>
    </location>
</feature>
<dbReference type="InterPro" id="IPR029452">
    <property type="entry name" value="RICTOR_V"/>
</dbReference>
<sequence>MKSINNYGELNCSESIIEYFYLISNQNTNEKKRLSAINSCTKIINTSSNNIFTTEEFYYCLSKNFVHPSCPQIRAATLRLSRYLLKTPNDLQIFNNLQLPILVCRSLDLVVKNEEERIQALKLIRKMILISPEQLSPKIVRCLTSLADTVTIDGAKPDRIVRACLATLSELGVLNPTLFIMSNGVHVILRNVLECDSPKMAESLVGVLLHLLEYPHTRMISGIRLDCLAAPYCDFTYRLWDKNKDARELRFKCSRLALLSVLRSYNGAVEFCNPNKSSGLKAVIDILYLNQLEVRKAILDFMYDLIGLPQTIWTDEYSVALQAVDPSDYQDSWRLSEGFVAFEGRSILPSFINKVPNISEIHQAFLLYCFIENGLLNALVEVIVSSDTFISVRATILLARLLQLIHTTLPSNTDHYAPLPMLVAKATQGNYQARAAISALQSYHSIIKNRPAACSLYLDCIIQNGDLIKSRLFKREIDAVESLSKSASLTLFERMRHDSIGSADASNYYEHVRDTTSLNISGENETSKERAKRSTLIRQKVVGFFEKFKENERLIKDSLVLTHVDPAKWDWEIIVIIFRNKNLSTKLDENQLKFIKTLTQYFKPSSNKFSHMELGMGRIIPPNVHAGIMLIDYLLEQIDELEYMRILTDYFSDISSNLQAIYKKKAHDCLFSPSHMNTTMCQQYFLFIGRMCRSKKGIDILKNTDIIKHLTYLVANTNHTIYVKLIVSGLDYSTQSLPRLILEKALLASPNQASRLYATQFLLVLLRARLPAFEEYGIPFVMNQLKDKDRAIMLAAMEILEEACHENIYLLELAHVWPQLDKYNEMGKYIMMRFYSTPRGLNHPKANVRDEIDLWINVYNKKYVMFIESEIHSSMTLHQRNEDGYYMSRNTFNQRQFIKTTTIPCHLYGALVQTQSGLGYIQKYGNVMHYIDILTQGKCANDEECLQLKSALWLLGHISTNSDGIDFLNNPVTKVFEKVINLAKFAEVYSIRSTAFNVICLMSVTVNGSNILHKLDWLSVRHDRNNEFPVLEPEDWHLKNPSPIRYHHMPAYNYGTMDESIMINLSGSNLNPSFYIEESNDSIREDDDLNESLNLNMTTSTQRSRTLPANIQPSQMYQRNNNATKHIRSLSESKTTDGIMRISSSSNRTRFNSGDSNTSELSSCDSVNTKTLINERFRRVSLTGNILDTSQLSNQDVHGYKKLRMIRQNLRPMLSESNTEDILADVFENDGNPKTANRLLNTFNIDSKRKLNKKNVKSQAINNSGYDDDIQKNIYVAKLLTQIDTKGPCYRGICLPRNILELFPDDQQNGTYIHDIETLESNNLSISSIITKNHQYPIDNAGESLGQGPDESTVSSLSDLSGGNKKTKRRPVISLITAITTEQNMNMNTIENDNQSNMIRSMSSGGGTKRHNKDECLICCRKKVFDTSLIIQESKEITITTNGQKTRDSSDVSFYSPESVISDDSAMTTNMPDRISNIILRNFQKMANPILFKTCRKILMDLRQKYPQSFQDVCLYSEVCKYMGICNYRMTVRRFIQEIFLDLNYDVFNNDIDLILNVARQRFADQKLLDASKTFPSTSSPQSTINSQILNVSHIQSYHTPSPSPSSSSLASSQAISLSHKLHSIKSPLLASVHESSIENLIDPPKSTKDEVDSVNNKNNLKSTGYNNKNSPGSLQKVTAEIHGYHQKKDTECAGSEIIRPIRRRRFNTLELDLSCTINKFPIKHRSSTQAQVTTAKIMEGRPTSLSTAPNDKDGEQSFITRNFSTSDHSFEYTRSITSPISPLAPLYPLYCEQRLLQSSRSEATLSKSNNISNNNNNNNNISDDGREK</sequence>
<evidence type="ECO:0008006" key="8">
    <source>
        <dbReference type="Google" id="ProtNLM"/>
    </source>
</evidence>
<evidence type="ECO:0000259" key="4">
    <source>
        <dbReference type="SMART" id="SM01308"/>
    </source>
</evidence>
<dbReference type="Pfam" id="PF14668">
    <property type="entry name" value="RICTOR_V"/>
    <property type="match status" value="1"/>
</dbReference>
<dbReference type="SMART" id="SM01310">
    <property type="entry name" value="RICTOR_V"/>
    <property type="match status" value="1"/>
</dbReference>
<dbReference type="Pfam" id="PF14664">
    <property type="entry name" value="RICTOR_N"/>
    <property type="match status" value="1"/>
</dbReference>
<evidence type="ECO:0000313" key="7">
    <source>
        <dbReference type="Proteomes" id="UP001153620"/>
    </source>
</evidence>
<evidence type="ECO:0000313" key="6">
    <source>
        <dbReference type="EMBL" id="CAG9799380.1"/>
    </source>
</evidence>
<reference evidence="6" key="1">
    <citation type="submission" date="2022-01" db="EMBL/GenBank/DDBJ databases">
        <authorList>
            <person name="King R."/>
        </authorList>
    </citation>
    <scope>NUCLEOTIDE SEQUENCE</scope>
</reference>
<comment type="similarity">
    <text evidence="1">Belongs to the RICTOR family.</text>
</comment>
<proteinExistence type="inferred from homology"/>
<dbReference type="InterPro" id="IPR029453">
    <property type="entry name" value="Rictor_IV"/>
</dbReference>
<dbReference type="SMART" id="SM01303">
    <property type="entry name" value="RasGEF_N_2"/>
    <property type="match status" value="1"/>
</dbReference>
<evidence type="ECO:0000259" key="3">
    <source>
        <dbReference type="SMART" id="SM01307"/>
    </source>
</evidence>
<dbReference type="Proteomes" id="UP001153620">
    <property type="component" value="Chromosome 1"/>
</dbReference>
<keyword evidence="7" id="KW-1185">Reference proteome</keyword>
<dbReference type="GO" id="GO:0038203">
    <property type="term" value="P:TORC2 signaling"/>
    <property type="evidence" value="ECO:0007669"/>
    <property type="project" value="TreeGrafter"/>
</dbReference>
<dbReference type="InterPro" id="IPR028267">
    <property type="entry name" value="Pianissimo_N"/>
</dbReference>
<dbReference type="GO" id="GO:0031932">
    <property type="term" value="C:TORC2 complex"/>
    <property type="evidence" value="ECO:0007669"/>
    <property type="project" value="InterPro"/>
</dbReference>
<dbReference type="Pfam" id="PF14663">
    <property type="entry name" value="RasGEF_N_2"/>
    <property type="match status" value="1"/>
</dbReference>
<organism evidence="6 7">
    <name type="scientific">Chironomus riparius</name>
    <dbReference type="NCBI Taxonomy" id="315576"/>
    <lineage>
        <taxon>Eukaryota</taxon>
        <taxon>Metazoa</taxon>
        <taxon>Ecdysozoa</taxon>
        <taxon>Arthropoda</taxon>
        <taxon>Hexapoda</taxon>
        <taxon>Insecta</taxon>
        <taxon>Pterygota</taxon>
        <taxon>Neoptera</taxon>
        <taxon>Endopterygota</taxon>
        <taxon>Diptera</taxon>
        <taxon>Nematocera</taxon>
        <taxon>Chironomoidea</taxon>
        <taxon>Chironomidae</taxon>
        <taxon>Chironominae</taxon>
        <taxon>Chironomus</taxon>
    </lineage>
</organism>
<gene>
    <name evidence="6" type="ORF">CHIRRI_LOCUS2347</name>
</gene>
<dbReference type="PANTHER" id="PTHR13298:SF11">
    <property type="entry name" value="RAPAMYCIN-INSENSITIVE COMPANION OF MTOR"/>
    <property type="match status" value="1"/>
</dbReference>
<dbReference type="InterPro" id="IPR029451">
    <property type="entry name" value="RICTOR_M"/>
</dbReference>
<dbReference type="Pfam" id="PF14666">
    <property type="entry name" value="RICTOR_M"/>
    <property type="match status" value="1"/>
</dbReference>
<evidence type="ECO:0000259" key="5">
    <source>
        <dbReference type="SMART" id="SM01310"/>
    </source>
</evidence>
<feature type="region of interest" description="Disordered" evidence="2">
    <location>
        <begin position="1737"/>
        <end position="1759"/>
    </location>
</feature>
<dbReference type="OrthoDB" id="271111at2759"/>
<dbReference type="GO" id="GO:0043539">
    <property type="term" value="F:protein serine/threonine kinase activator activity"/>
    <property type="evidence" value="ECO:0007669"/>
    <property type="project" value="TreeGrafter"/>
</dbReference>
<evidence type="ECO:0000256" key="1">
    <source>
        <dbReference type="ARBA" id="ARBA00008878"/>
    </source>
</evidence>
<accession>A0A9N9WMT2</accession>
<dbReference type="PANTHER" id="PTHR13298">
    <property type="entry name" value="CYTOSOLIC REGULATOR PIANISSIMO"/>
    <property type="match status" value="1"/>
</dbReference>
<feature type="region of interest" description="Disordered" evidence="2">
    <location>
        <begin position="1340"/>
        <end position="1366"/>
    </location>
</feature>
<dbReference type="SMART" id="SM01307">
    <property type="entry name" value="RICTOR_M"/>
    <property type="match status" value="1"/>
</dbReference>
<dbReference type="GO" id="GO:0051897">
    <property type="term" value="P:positive regulation of phosphatidylinositol 3-kinase/protein kinase B signal transduction"/>
    <property type="evidence" value="ECO:0007669"/>
    <property type="project" value="TreeGrafter"/>
</dbReference>
<dbReference type="SMART" id="SM01308">
    <property type="entry name" value="RICTOR_N"/>
    <property type="match status" value="1"/>
</dbReference>
<dbReference type="InterPro" id="IPR028268">
    <property type="entry name" value="Pianissimo_fam"/>
</dbReference>
<feature type="domain" description="Rapamycin-insensitive companion of mTOR" evidence="5">
    <location>
        <begin position="945"/>
        <end position="1019"/>
    </location>
</feature>
<protein>
    <recommendedName>
        <fullName evidence="8">Rapamycin-insensitive companion of mTOR</fullName>
    </recommendedName>
</protein>
<name>A0A9N9WMT2_9DIPT</name>
<evidence type="ECO:0000256" key="2">
    <source>
        <dbReference type="SAM" id="MobiDB-lite"/>
    </source>
</evidence>
<feature type="domain" description="Rapamycin-insensitive companion of mTOR middle" evidence="3">
    <location>
        <begin position="546"/>
        <end position="768"/>
    </location>
</feature>
<feature type="compositionally biased region" description="Polar residues" evidence="2">
    <location>
        <begin position="1350"/>
        <end position="1361"/>
    </location>
</feature>
<dbReference type="EMBL" id="OU895877">
    <property type="protein sequence ID" value="CAG9799380.1"/>
    <property type="molecule type" value="Genomic_DNA"/>
</dbReference>
<dbReference type="SUPFAM" id="SSF48371">
    <property type="entry name" value="ARM repeat"/>
    <property type="match status" value="2"/>
</dbReference>
<dbReference type="InterPro" id="IPR016024">
    <property type="entry name" value="ARM-type_fold"/>
</dbReference>